<proteinExistence type="predicted"/>
<protein>
    <submittedName>
        <fullName evidence="2">Uncharacterized protein</fullName>
    </submittedName>
</protein>
<organism evidence="2 3">
    <name type="scientific">Beauveria bassiana D1-5</name>
    <dbReference type="NCBI Taxonomy" id="1245745"/>
    <lineage>
        <taxon>Eukaryota</taxon>
        <taxon>Fungi</taxon>
        <taxon>Dikarya</taxon>
        <taxon>Ascomycota</taxon>
        <taxon>Pezizomycotina</taxon>
        <taxon>Sordariomycetes</taxon>
        <taxon>Hypocreomycetidae</taxon>
        <taxon>Hypocreales</taxon>
        <taxon>Cordycipitaceae</taxon>
        <taxon>Beauveria</taxon>
    </lineage>
</organism>
<comment type="caution">
    <text evidence="2">The sequence shown here is derived from an EMBL/GenBank/DDBJ whole genome shotgun (WGS) entry which is preliminary data.</text>
</comment>
<evidence type="ECO:0000256" key="1">
    <source>
        <dbReference type="SAM" id="MobiDB-lite"/>
    </source>
</evidence>
<dbReference type="EMBL" id="ANFO01000909">
    <property type="protein sequence ID" value="KGQ05844.1"/>
    <property type="molecule type" value="Genomic_DNA"/>
</dbReference>
<evidence type="ECO:0000313" key="2">
    <source>
        <dbReference type="EMBL" id="KGQ05844.1"/>
    </source>
</evidence>
<feature type="region of interest" description="Disordered" evidence="1">
    <location>
        <begin position="1"/>
        <end position="43"/>
    </location>
</feature>
<evidence type="ECO:0000313" key="3">
    <source>
        <dbReference type="Proteomes" id="UP000030106"/>
    </source>
</evidence>
<dbReference type="Proteomes" id="UP000030106">
    <property type="component" value="Unassembled WGS sequence"/>
</dbReference>
<feature type="compositionally biased region" description="Basic and acidic residues" evidence="1">
    <location>
        <begin position="1"/>
        <end position="31"/>
    </location>
</feature>
<reference evidence="2 3" key="1">
    <citation type="submission" date="2012-10" db="EMBL/GenBank/DDBJ databases">
        <title>Genome sequencing and analysis of entomopathogenic fungi Beauveria bassiana D1-5.</title>
        <authorList>
            <person name="Li Q."/>
            <person name="Wang L."/>
            <person name="Zhang Z."/>
            <person name="Wang Q."/>
            <person name="Ren J."/>
            <person name="Wang M."/>
            <person name="Xu W."/>
            <person name="Wang J."/>
            <person name="Lu Y."/>
            <person name="Du Q."/>
            <person name="Sun Z."/>
        </authorList>
    </citation>
    <scope>NUCLEOTIDE SEQUENCE [LARGE SCALE GENOMIC DNA]</scope>
    <source>
        <strain evidence="2 3">D1-5</strain>
    </source>
</reference>
<sequence>MAATKTETELAEKEKRDRAAVVSAERGEDTAGKPVLNAPQGEHNFEISENRYAQIAGTAAWRQDVTEMAAAERDLEPRSLALWRGFGIEVGA</sequence>
<dbReference type="HOGENOM" id="CLU_2412939_0_0_1"/>
<gene>
    <name evidence="2" type="ORF">BBAD15_g8898</name>
</gene>
<name>A0A0A2VYL3_BEABA</name>
<accession>A0A0A2VYL3</accession>
<dbReference type="AlphaFoldDB" id="A0A0A2VYL3"/>